<feature type="transmembrane region" description="Helical" evidence="5">
    <location>
        <begin position="227"/>
        <end position="244"/>
    </location>
</feature>
<evidence type="ECO:0000313" key="6">
    <source>
        <dbReference type="EMBL" id="KAJ7083075.1"/>
    </source>
</evidence>
<comment type="subcellular location">
    <subcellularLocation>
        <location evidence="1">Membrane</location>
        <topology evidence="1">Multi-pass membrane protein</topology>
    </subcellularLocation>
</comment>
<dbReference type="PANTHER" id="PTHR42723:SF1">
    <property type="entry name" value="CHLOROPHYLL SYNTHASE, CHLOROPLASTIC"/>
    <property type="match status" value="1"/>
</dbReference>
<evidence type="ECO:0000313" key="7">
    <source>
        <dbReference type="Proteomes" id="UP001222325"/>
    </source>
</evidence>
<dbReference type="Gene3D" id="1.10.357.140">
    <property type="entry name" value="UbiA prenyltransferase"/>
    <property type="match status" value="1"/>
</dbReference>
<evidence type="ECO:0000256" key="5">
    <source>
        <dbReference type="SAM" id="Phobius"/>
    </source>
</evidence>
<name>A0AAD6TYS2_9AGAR</name>
<dbReference type="Pfam" id="PF01040">
    <property type="entry name" value="UbiA"/>
    <property type="match status" value="1"/>
</dbReference>
<dbReference type="CDD" id="cd13965">
    <property type="entry name" value="PT_UbiA_3"/>
    <property type="match status" value="1"/>
</dbReference>
<proteinExistence type="predicted"/>
<evidence type="ECO:0000256" key="4">
    <source>
        <dbReference type="ARBA" id="ARBA00023136"/>
    </source>
</evidence>
<evidence type="ECO:0000256" key="3">
    <source>
        <dbReference type="ARBA" id="ARBA00022989"/>
    </source>
</evidence>
<reference evidence="6" key="1">
    <citation type="submission" date="2023-03" db="EMBL/GenBank/DDBJ databases">
        <title>Massive genome expansion in bonnet fungi (Mycena s.s.) driven by repeated elements and novel gene families across ecological guilds.</title>
        <authorList>
            <consortium name="Lawrence Berkeley National Laboratory"/>
            <person name="Harder C.B."/>
            <person name="Miyauchi S."/>
            <person name="Viragh M."/>
            <person name="Kuo A."/>
            <person name="Thoen E."/>
            <person name="Andreopoulos B."/>
            <person name="Lu D."/>
            <person name="Skrede I."/>
            <person name="Drula E."/>
            <person name="Henrissat B."/>
            <person name="Morin E."/>
            <person name="Kohler A."/>
            <person name="Barry K."/>
            <person name="LaButti K."/>
            <person name="Morin E."/>
            <person name="Salamov A."/>
            <person name="Lipzen A."/>
            <person name="Mereny Z."/>
            <person name="Hegedus B."/>
            <person name="Baldrian P."/>
            <person name="Stursova M."/>
            <person name="Weitz H."/>
            <person name="Taylor A."/>
            <person name="Grigoriev I.V."/>
            <person name="Nagy L.G."/>
            <person name="Martin F."/>
            <person name="Kauserud H."/>
        </authorList>
    </citation>
    <scope>NUCLEOTIDE SEQUENCE</scope>
    <source>
        <strain evidence="6">CBHHK173m</strain>
    </source>
</reference>
<dbReference type="EMBL" id="JARJCN010000042">
    <property type="protein sequence ID" value="KAJ7083075.1"/>
    <property type="molecule type" value="Genomic_DNA"/>
</dbReference>
<dbReference type="AlphaFoldDB" id="A0AAD6TYS2"/>
<feature type="transmembrane region" description="Helical" evidence="5">
    <location>
        <begin position="95"/>
        <end position="120"/>
    </location>
</feature>
<dbReference type="GO" id="GO:0016020">
    <property type="term" value="C:membrane"/>
    <property type="evidence" value="ECO:0007669"/>
    <property type="project" value="UniProtKB-SubCell"/>
</dbReference>
<dbReference type="GO" id="GO:0016765">
    <property type="term" value="F:transferase activity, transferring alkyl or aryl (other than methyl) groups"/>
    <property type="evidence" value="ECO:0007669"/>
    <property type="project" value="InterPro"/>
</dbReference>
<protein>
    <submittedName>
        <fullName evidence="6">UbiA prenyltransferase family</fullName>
    </submittedName>
</protein>
<keyword evidence="4 5" id="KW-0472">Membrane</keyword>
<dbReference type="PANTHER" id="PTHR42723">
    <property type="entry name" value="CHLOROPHYLL SYNTHASE"/>
    <property type="match status" value="1"/>
</dbReference>
<evidence type="ECO:0000256" key="2">
    <source>
        <dbReference type="ARBA" id="ARBA00022692"/>
    </source>
</evidence>
<sequence length="280" mass="31292">MQHLIYTAILFTWTDYKTILIPVTAFACATGPIHSVSKLLQSIAWIWIHLLLCNVSNQAGSEAEDKINHPWRPLPSGMITKSQARQLRMGTVITCLLWSWFYGLDLVAITAALIATTWMYDEAGLSNTALGKNFCNIGGYVSLELGATKLMGKTLQLDTVSITAALLSGALIFTTIQAQDFPDVEGDAASGRITFPIYAPEFSRVFTLFATVMWSIGLGWYWASGTVVWEAFTILGLYVGFRYYKWRTPDRDRRSYLIFNVWLVCAHLLPLHARLNVPPA</sequence>
<evidence type="ECO:0000256" key="1">
    <source>
        <dbReference type="ARBA" id="ARBA00004141"/>
    </source>
</evidence>
<dbReference type="InterPro" id="IPR000537">
    <property type="entry name" value="UbiA_prenyltransferase"/>
</dbReference>
<dbReference type="Proteomes" id="UP001222325">
    <property type="component" value="Unassembled WGS sequence"/>
</dbReference>
<comment type="caution">
    <text evidence="6">The sequence shown here is derived from an EMBL/GenBank/DDBJ whole genome shotgun (WGS) entry which is preliminary data.</text>
</comment>
<organism evidence="6 7">
    <name type="scientific">Mycena belliarum</name>
    <dbReference type="NCBI Taxonomy" id="1033014"/>
    <lineage>
        <taxon>Eukaryota</taxon>
        <taxon>Fungi</taxon>
        <taxon>Dikarya</taxon>
        <taxon>Basidiomycota</taxon>
        <taxon>Agaricomycotina</taxon>
        <taxon>Agaricomycetes</taxon>
        <taxon>Agaricomycetidae</taxon>
        <taxon>Agaricales</taxon>
        <taxon>Marasmiineae</taxon>
        <taxon>Mycenaceae</taxon>
        <taxon>Mycena</taxon>
    </lineage>
</organism>
<accession>A0AAD6TYS2</accession>
<keyword evidence="7" id="KW-1185">Reference proteome</keyword>
<feature type="transmembrane region" description="Helical" evidence="5">
    <location>
        <begin position="256"/>
        <end position="273"/>
    </location>
</feature>
<dbReference type="InterPro" id="IPR050475">
    <property type="entry name" value="Prenyltransferase_related"/>
</dbReference>
<dbReference type="InterPro" id="IPR044878">
    <property type="entry name" value="UbiA_sf"/>
</dbReference>
<keyword evidence="2 5" id="KW-0812">Transmembrane</keyword>
<keyword evidence="3 5" id="KW-1133">Transmembrane helix</keyword>
<gene>
    <name evidence="6" type="ORF">B0H15DRAFT_785203</name>
</gene>